<organism evidence="2 3">
    <name type="scientific">Hyphobacterium lacteum</name>
    <dbReference type="NCBI Taxonomy" id="3116575"/>
    <lineage>
        <taxon>Bacteria</taxon>
        <taxon>Pseudomonadati</taxon>
        <taxon>Pseudomonadota</taxon>
        <taxon>Alphaproteobacteria</taxon>
        <taxon>Maricaulales</taxon>
        <taxon>Maricaulaceae</taxon>
        <taxon>Hyphobacterium</taxon>
    </lineage>
</organism>
<proteinExistence type="predicted"/>
<evidence type="ECO:0000256" key="1">
    <source>
        <dbReference type="SAM" id="MobiDB-lite"/>
    </source>
</evidence>
<name>A0ABU7LT02_9PROT</name>
<dbReference type="EMBL" id="JAZDRP010000008">
    <property type="protein sequence ID" value="MEE2527051.1"/>
    <property type="molecule type" value="Genomic_DNA"/>
</dbReference>
<evidence type="ECO:0000313" key="3">
    <source>
        <dbReference type="Proteomes" id="UP001354971"/>
    </source>
</evidence>
<reference evidence="2 3" key="1">
    <citation type="submission" date="2024-01" db="EMBL/GenBank/DDBJ databases">
        <title>Hyphobacterium bacterium isolated from marine sediment.</title>
        <authorList>
            <person name="Zhao S."/>
        </authorList>
    </citation>
    <scope>NUCLEOTIDE SEQUENCE [LARGE SCALE GENOMIC DNA]</scope>
    <source>
        <strain evidence="3">HN65</strain>
    </source>
</reference>
<keyword evidence="3" id="KW-1185">Reference proteome</keyword>
<feature type="region of interest" description="Disordered" evidence="1">
    <location>
        <begin position="130"/>
        <end position="155"/>
    </location>
</feature>
<dbReference type="RefSeq" id="WP_330199715.1">
    <property type="nucleotide sequence ID" value="NZ_JAZDRP010000008.1"/>
</dbReference>
<accession>A0ABU7LT02</accession>
<dbReference type="Proteomes" id="UP001354971">
    <property type="component" value="Unassembled WGS sequence"/>
</dbReference>
<sequence length="155" mass="17213">MVGKKGARLLDRADGELLVRQYEAGTSVADIMDRTGLSDSWVRHQIGRYRKAGPADRAEAHLEALRRELIRAETVLMEGSVDAAVKRMRALNMLVKLENDLGRAIRPDRELPAEADDFDDPRAELERRINRIRAAREGKSISGQPEAGRVPSASA</sequence>
<protein>
    <recommendedName>
        <fullName evidence="4">Helix-turn-helix domain-containing protein</fullName>
    </recommendedName>
</protein>
<gene>
    <name evidence="2" type="ORF">V0U79_11790</name>
</gene>
<comment type="caution">
    <text evidence="2">The sequence shown here is derived from an EMBL/GenBank/DDBJ whole genome shotgun (WGS) entry which is preliminary data.</text>
</comment>
<feature type="compositionally biased region" description="Basic and acidic residues" evidence="1">
    <location>
        <begin position="130"/>
        <end position="139"/>
    </location>
</feature>
<evidence type="ECO:0008006" key="4">
    <source>
        <dbReference type="Google" id="ProtNLM"/>
    </source>
</evidence>
<evidence type="ECO:0000313" key="2">
    <source>
        <dbReference type="EMBL" id="MEE2527051.1"/>
    </source>
</evidence>